<organism evidence="1 2">
    <name type="scientific">Bacillus timonensis</name>
    <dbReference type="NCBI Taxonomy" id="1033734"/>
    <lineage>
        <taxon>Bacteria</taxon>
        <taxon>Bacillati</taxon>
        <taxon>Bacillota</taxon>
        <taxon>Bacilli</taxon>
        <taxon>Bacillales</taxon>
        <taxon>Bacillaceae</taxon>
        <taxon>Bacillus</taxon>
    </lineage>
</organism>
<dbReference type="EMBL" id="SLUB01000009">
    <property type="protein sequence ID" value="THE13460.1"/>
    <property type="molecule type" value="Genomic_DNA"/>
</dbReference>
<evidence type="ECO:0000313" key="1">
    <source>
        <dbReference type="EMBL" id="THE13460.1"/>
    </source>
</evidence>
<keyword evidence="2" id="KW-1185">Reference proteome</keyword>
<dbReference type="OrthoDB" id="2991108at2"/>
<comment type="caution">
    <text evidence="1">The sequence shown here is derived from an EMBL/GenBank/DDBJ whole genome shotgun (WGS) entry which is preliminary data.</text>
</comment>
<evidence type="ECO:0000313" key="2">
    <source>
        <dbReference type="Proteomes" id="UP000306477"/>
    </source>
</evidence>
<accession>A0A4S3PUK1</accession>
<reference evidence="1 2" key="1">
    <citation type="journal article" date="2019" name="Indoor Air">
        <title>Impacts of indoor surface finishes on bacterial viability.</title>
        <authorList>
            <person name="Hu J."/>
            <person name="Maamar S.B."/>
            <person name="Glawe A.J."/>
            <person name="Gottel N."/>
            <person name="Gilbert J.A."/>
            <person name="Hartmann E.M."/>
        </authorList>
    </citation>
    <scope>NUCLEOTIDE SEQUENCE [LARGE SCALE GENOMIC DNA]</scope>
    <source>
        <strain evidence="1 2">AF060A6</strain>
    </source>
</reference>
<protein>
    <recommendedName>
        <fullName evidence="3">DUF3800 domain-containing protein</fullName>
    </recommendedName>
</protein>
<evidence type="ECO:0008006" key="3">
    <source>
        <dbReference type="Google" id="ProtNLM"/>
    </source>
</evidence>
<dbReference type="AlphaFoldDB" id="A0A4S3PUK1"/>
<dbReference type="Proteomes" id="UP000306477">
    <property type="component" value="Unassembled WGS sequence"/>
</dbReference>
<sequence>MKHKKTYNFFFDESSHDRKVTNTDKGINIYREGNNDLFVGVFWGVDNRFEKKYKENYIAIENHGKELLGLTEDQELKGTNINKSNFKYGITSFNKNALDLYSKIFNLIDNNVMLHISLFSKTEFLIVHYFRRIKFPKYIIVNYHSLIYSIIKFLFNYRNTKLLQKIFSENPLSTEDFLTELKNMLKEIILKIQKVKRKQMELPVLEELLFILEQSDIVSSPSNKFNWDYQILFDGFNLFLDELSIKSNRINLTLDKEGTGKILETARKQGFKKEIEIDSKVDPCVRLSDLLSNFFNRLSYALYESLKENEFYDSNSFDYETKHVLNPNWFKFNSEKPFLLYKALYNIFAERKNIYWTGFSGVYFDYQVVLFSLINYIGGDYKDLNSFQKHSTNSHVERFNNYCVKNLKGQMDKF</sequence>
<gene>
    <name evidence="1" type="ORF">E1I69_07545</name>
</gene>
<proteinExistence type="predicted"/>
<name>A0A4S3PUK1_9BACI</name>
<dbReference type="RefSeq" id="WP_136378999.1">
    <property type="nucleotide sequence ID" value="NZ_SLUB01000009.1"/>
</dbReference>